<dbReference type="EMBL" id="QNUL01000044">
    <property type="protein sequence ID" value="REA55713.1"/>
    <property type="molecule type" value="Genomic_DNA"/>
</dbReference>
<sequence length="219" mass="24471">MDKDLLERYASGNCTAEEKLLVEQWLNSSGDEPTALSDGELAEMDTHIWASLSQHVGNKQIPSKGLFFNPVFRFVAAASVFVMLAAMSGYFFLGNQPAFIDFTSGVHPDQFRSTTASMDFYLEPHSSVQGELKRRRGNLDFSGSIKMVNSSAADLLINFRAHDAEVSSGRRVRIQSQQTYYVGLLSQQHAPDEILVVNAQQLQDLPPRIRIMAFKDYSI</sequence>
<keyword evidence="1" id="KW-1133">Transmembrane helix</keyword>
<keyword evidence="1" id="KW-0472">Membrane</keyword>
<keyword evidence="1" id="KW-0812">Transmembrane</keyword>
<dbReference type="Proteomes" id="UP000256373">
    <property type="component" value="Unassembled WGS sequence"/>
</dbReference>
<gene>
    <name evidence="2" type="ORF">DSL64_27695</name>
</gene>
<keyword evidence="3" id="KW-1185">Reference proteome</keyword>
<feature type="transmembrane region" description="Helical" evidence="1">
    <location>
        <begin position="71"/>
        <end position="93"/>
    </location>
</feature>
<dbReference type="RefSeq" id="WP_115834220.1">
    <property type="nucleotide sequence ID" value="NZ_QNUL01000044.1"/>
</dbReference>
<dbReference type="OrthoDB" id="1345370at2"/>
<organism evidence="2 3">
    <name type="scientific">Dyadobacter luteus</name>
    <dbReference type="NCBI Taxonomy" id="2259619"/>
    <lineage>
        <taxon>Bacteria</taxon>
        <taxon>Pseudomonadati</taxon>
        <taxon>Bacteroidota</taxon>
        <taxon>Cytophagia</taxon>
        <taxon>Cytophagales</taxon>
        <taxon>Spirosomataceae</taxon>
        <taxon>Dyadobacter</taxon>
    </lineage>
</organism>
<proteinExistence type="predicted"/>
<accession>A0A3D8Y2R7</accession>
<evidence type="ECO:0000313" key="3">
    <source>
        <dbReference type="Proteomes" id="UP000256373"/>
    </source>
</evidence>
<reference evidence="2 3" key="1">
    <citation type="submission" date="2018-07" db="EMBL/GenBank/DDBJ databases">
        <title>Dyadobacter roseus sp. nov., isolated from rose rhizosphere soil.</title>
        <authorList>
            <person name="Chen L."/>
        </authorList>
    </citation>
    <scope>NUCLEOTIDE SEQUENCE [LARGE SCALE GENOMIC DNA]</scope>
    <source>
        <strain evidence="2 3">RS19</strain>
    </source>
</reference>
<name>A0A3D8Y2R7_9BACT</name>
<comment type="caution">
    <text evidence="2">The sequence shown here is derived from an EMBL/GenBank/DDBJ whole genome shotgun (WGS) entry which is preliminary data.</text>
</comment>
<dbReference type="AlphaFoldDB" id="A0A3D8Y2R7"/>
<protein>
    <submittedName>
        <fullName evidence="2">Uncharacterized protein</fullName>
    </submittedName>
</protein>
<evidence type="ECO:0000313" key="2">
    <source>
        <dbReference type="EMBL" id="REA55713.1"/>
    </source>
</evidence>
<evidence type="ECO:0000256" key="1">
    <source>
        <dbReference type="SAM" id="Phobius"/>
    </source>
</evidence>